<gene>
    <name evidence="2" type="ORF">SDC9_111148</name>
</gene>
<evidence type="ECO:0000259" key="1">
    <source>
        <dbReference type="Pfam" id="PF13649"/>
    </source>
</evidence>
<dbReference type="PANTHER" id="PTHR43667:SF2">
    <property type="entry name" value="FATTY ACID C-METHYL TRANSFERASE"/>
    <property type="match status" value="1"/>
</dbReference>
<dbReference type="Pfam" id="PF13649">
    <property type="entry name" value="Methyltransf_25"/>
    <property type="match status" value="1"/>
</dbReference>
<dbReference type="InterPro" id="IPR029063">
    <property type="entry name" value="SAM-dependent_MTases_sf"/>
</dbReference>
<dbReference type="Gene3D" id="3.40.50.150">
    <property type="entry name" value="Vaccinia Virus protein VP39"/>
    <property type="match status" value="1"/>
</dbReference>
<dbReference type="SUPFAM" id="SSF53335">
    <property type="entry name" value="S-adenosyl-L-methionine-dependent methyltransferases"/>
    <property type="match status" value="1"/>
</dbReference>
<feature type="domain" description="Methyltransferase" evidence="1">
    <location>
        <begin position="41"/>
        <end position="111"/>
    </location>
</feature>
<dbReference type="InterPro" id="IPR050723">
    <property type="entry name" value="CFA/CMAS"/>
</dbReference>
<dbReference type="CDD" id="cd02440">
    <property type="entry name" value="AdoMet_MTases"/>
    <property type="match status" value="1"/>
</dbReference>
<dbReference type="AlphaFoldDB" id="A0A645BG04"/>
<comment type="caution">
    <text evidence="2">The sequence shown here is derived from an EMBL/GenBank/DDBJ whole genome shotgun (WGS) entry which is preliminary data.</text>
</comment>
<sequence length="251" mass="28943">MFVWNEYKIKWFEKAAHLTDFYEGIARKCNERDLLNKSSNVLDVGCGLGYLSVALSPYVNSVTALDISEEAIGFLNKKCSEQGTSNIKPITCDWKKHKPEKRYDIVFICYCGGFGTEEFFKLARLSRKYVVGIIPTSSFGDNFGISRFFKPVKAHMKRENLSSVSDFLEQNNIVFDNIEHNCEFGQPIDSMEEYKSFMEHYFDIKDDDLLKKHSEACLKKKGKAYYLPNIKRSNIIIVENGLCSDNYKAFQ</sequence>
<accession>A0A645BG04</accession>
<name>A0A645BG04_9ZZZZ</name>
<evidence type="ECO:0000313" key="2">
    <source>
        <dbReference type="EMBL" id="MPM64262.1"/>
    </source>
</evidence>
<dbReference type="PANTHER" id="PTHR43667">
    <property type="entry name" value="CYCLOPROPANE-FATTY-ACYL-PHOSPHOLIPID SYNTHASE"/>
    <property type="match status" value="1"/>
</dbReference>
<proteinExistence type="predicted"/>
<dbReference type="InterPro" id="IPR041698">
    <property type="entry name" value="Methyltransf_25"/>
</dbReference>
<dbReference type="EMBL" id="VSSQ01019852">
    <property type="protein sequence ID" value="MPM64262.1"/>
    <property type="molecule type" value="Genomic_DNA"/>
</dbReference>
<reference evidence="2" key="1">
    <citation type="submission" date="2019-08" db="EMBL/GenBank/DDBJ databases">
        <authorList>
            <person name="Kucharzyk K."/>
            <person name="Murdoch R.W."/>
            <person name="Higgins S."/>
            <person name="Loffler F."/>
        </authorList>
    </citation>
    <scope>NUCLEOTIDE SEQUENCE</scope>
</reference>
<organism evidence="2">
    <name type="scientific">bioreactor metagenome</name>
    <dbReference type="NCBI Taxonomy" id="1076179"/>
    <lineage>
        <taxon>unclassified sequences</taxon>
        <taxon>metagenomes</taxon>
        <taxon>ecological metagenomes</taxon>
    </lineage>
</organism>
<protein>
    <recommendedName>
        <fullName evidence="1">Methyltransferase domain-containing protein</fullName>
    </recommendedName>
</protein>